<organism evidence="1 2">
    <name type="scientific">Pseudomonas fluorescens (strain SBW25)</name>
    <dbReference type="NCBI Taxonomy" id="216595"/>
    <lineage>
        <taxon>Bacteria</taxon>
        <taxon>Pseudomonadati</taxon>
        <taxon>Pseudomonadota</taxon>
        <taxon>Gammaproteobacteria</taxon>
        <taxon>Pseudomonadales</taxon>
        <taxon>Pseudomonadaceae</taxon>
        <taxon>Pseudomonas</taxon>
    </lineage>
</organism>
<dbReference type="Proteomes" id="UP000002332">
    <property type="component" value="Plasmid pQBR103"/>
</dbReference>
<dbReference type="RefSeq" id="WP_011922921.1">
    <property type="nucleotide sequence ID" value="NC_009444.1"/>
</dbReference>
<sequence>MMSRLLKRVAGGSYREYEAMMIPAEFNAILNSATPAQQLSLESAHWRYMTLIGHVRGVVLPEIASGDREAFPRYSAGVGHSLAFSEADCCRFMVAVTGQSAKLCAAWADPDFYSLQGETPNASLAVTVLQC</sequence>
<proteinExistence type="predicted"/>
<gene>
    <name evidence="1" type="ordered locus">pQBR0112</name>
</gene>
<evidence type="ECO:0000313" key="1">
    <source>
        <dbReference type="EMBL" id="CAM96144.1"/>
    </source>
</evidence>
<protein>
    <submittedName>
        <fullName evidence="1">Uncharacterized protein</fullName>
    </submittedName>
</protein>
<dbReference type="AlphaFoldDB" id="A4V7M1"/>
<dbReference type="EMBL" id="AM235768">
    <property type="protein sequence ID" value="CAM96144.1"/>
    <property type="molecule type" value="Genomic_DNA"/>
</dbReference>
<accession>A4V7M1</accession>
<name>A4V7M1_PSEFS</name>
<keyword evidence="1" id="KW-0614">Plasmid</keyword>
<evidence type="ECO:0000313" key="2">
    <source>
        <dbReference type="Proteomes" id="UP000002332"/>
    </source>
</evidence>
<geneLocation type="plasmid" evidence="1 2">
    <name>pQBR103</name>
</geneLocation>
<reference evidence="1 2" key="1">
    <citation type="journal article" date="2007" name="ISME J.">
        <title>Sequence-based analysis of pQBR103; a representative of a unique, transfer-proficient mega plasmid resident in the microbial community of sugar beet.</title>
        <authorList>
            <person name="Tett A."/>
            <person name="Spiers A.J."/>
            <person name="Crossman L.C."/>
            <person name="Ager D."/>
            <person name="Ciric L."/>
            <person name="Dow J.M."/>
            <person name="Fry J.C."/>
            <person name="Harris D."/>
            <person name="Lilley A."/>
            <person name="Oliver A."/>
            <person name="Parkhill J."/>
            <person name="Quail M.A."/>
            <person name="Rainey P.B."/>
            <person name="Saunders N.J."/>
            <person name="Seeger K."/>
            <person name="Snyder L.A.S."/>
            <person name="Squares R."/>
            <person name="Thomas C.M."/>
            <person name="Turner S.L."/>
            <person name="Zhang X.-X."/>
            <person name="Field D."/>
            <person name="Bailey M.J."/>
        </authorList>
    </citation>
    <scope>NUCLEOTIDE SEQUENCE [LARGE SCALE GENOMIC DNA]</scope>
    <source>
        <strain evidence="1 2">SBW25</strain>
    </source>
</reference>